<protein>
    <recommendedName>
        <fullName evidence="1">Dirigent protein</fullName>
    </recommendedName>
</protein>
<comment type="function">
    <text evidence="1">Dirigent proteins impart stereoselectivity on the phenoxy radical-coupling reaction, yielding optically active lignans from two molecules of coniferyl alcohol in the biosynthesis of lignans, flavonolignans, and alkaloids and thus plays a central role in plant secondary metabolism.</text>
</comment>
<name>A0AAE0DSM1_9ROSI</name>
<dbReference type="PANTHER" id="PTHR21495">
    <property type="entry name" value="NUCLEOPORIN-RELATED"/>
    <property type="match status" value="1"/>
</dbReference>
<evidence type="ECO:0000313" key="2">
    <source>
        <dbReference type="EMBL" id="KAK3184382.1"/>
    </source>
</evidence>
<proteinExistence type="inferred from homology"/>
<keyword evidence="3" id="KW-1185">Reference proteome</keyword>
<evidence type="ECO:0000256" key="1">
    <source>
        <dbReference type="RuleBase" id="RU363099"/>
    </source>
</evidence>
<comment type="subcellular location">
    <subcellularLocation>
        <location evidence="1">Secreted</location>
        <location evidence="1">Extracellular space</location>
        <location evidence="1">Apoplast</location>
    </subcellularLocation>
</comment>
<comment type="similarity">
    <text evidence="1">Belongs to the plant dirigent protein family.</text>
</comment>
<comment type="subunit">
    <text evidence="1">Homodimer.</text>
</comment>
<organism evidence="2 3">
    <name type="scientific">Dipteronia sinensis</name>
    <dbReference type="NCBI Taxonomy" id="43782"/>
    <lineage>
        <taxon>Eukaryota</taxon>
        <taxon>Viridiplantae</taxon>
        <taxon>Streptophyta</taxon>
        <taxon>Embryophyta</taxon>
        <taxon>Tracheophyta</taxon>
        <taxon>Spermatophyta</taxon>
        <taxon>Magnoliopsida</taxon>
        <taxon>eudicotyledons</taxon>
        <taxon>Gunneridae</taxon>
        <taxon>Pentapetalae</taxon>
        <taxon>rosids</taxon>
        <taxon>malvids</taxon>
        <taxon>Sapindales</taxon>
        <taxon>Sapindaceae</taxon>
        <taxon>Hippocastanoideae</taxon>
        <taxon>Acereae</taxon>
        <taxon>Dipteronia</taxon>
    </lineage>
</organism>
<comment type="caution">
    <text evidence="2">The sequence shown here is derived from an EMBL/GenBank/DDBJ whole genome shotgun (WGS) entry which is preliminary data.</text>
</comment>
<dbReference type="GO" id="GO:0048046">
    <property type="term" value="C:apoplast"/>
    <property type="evidence" value="ECO:0007669"/>
    <property type="project" value="UniProtKB-SubCell"/>
</dbReference>
<sequence length="140" mass="15352">MYRTTPCMAARRSSACSTLEFETIFDINDKLKQNGLNATAILIGGNQKKPWSAVEFGTIFTVDDKLTVTSDPNSAQFEFNGSTLEIQGADKLVERKREVSVVSGTGKFRLARGFAVIETSSIDVANANAILKITFNVFYN</sequence>
<keyword evidence="1" id="KW-0052">Apoplast</keyword>
<dbReference type="EMBL" id="JANJYJ010000010">
    <property type="protein sequence ID" value="KAK3184382.1"/>
    <property type="molecule type" value="Genomic_DNA"/>
</dbReference>
<dbReference type="Pfam" id="PF03018">
    <property type="entry name" value="Dirigent"/>
    <property type="match status" value="1"/>
</dbReference>
<keyword evidence="1" id="KW-0964">Secreted</keyword>
<evidence type="ECO:0000313" key="3">
    <source>
        <dbReference type="Proteomes" id="UP001281410"/>
    </source>
</evidence>
<reference evidence="2" key="1">
    <citation type="journal article" date="2023" name="Plant J.">
        <title>Genome sequences and population genomics provide insights into the demographic history, inbreeding, and mutation load of two 'living fossil' tree species of Dipteronia.</title>
        <authorList>
            <person name="Feng Y."/>
            <person name="Comes H.P."/>
            <person name="Chen J."/>
            <person name="Zhu S."/>
            <person name="Lu R."/>
            <person name="Zhang X."/>
            <person name="Li P."/>
            <person name="Qiu J."/>
            <person name="Olsen K.M."/>
            <person name="Qiu Y."/>
        </authorList>
    </citation>
    <scope>NUCLEOTIDE SEQUENCE</scope>
    <source>
        <strain evidence="2">NBL</strain>
    </source>
</reference>
<dbReference type="AlphaFoldDB" id="A0AAE0DSM1"/>
<accession>A0AAE0DSM1</accession>
<dbReference type="Proteomes" id="UP001281410">
    <property type="component" value="Unassembled WGS sequence"/>
</dbReference>
<dbReference type="InterPro" id="IPR004265">
    <property type="entry name" value="Dirigent"/>
</dbReference>
<gene>
    <name evidence="2" type="ORF">Dsin_031668</name>
</gene>